<dbReference type="Proteomes" id="UP000596660">
    <property type="component" value="Unplaced"/>
</dbReference>
<dbReference type="InterPro" id="IPR006652">
    <property type="entry name" value="Kelch_1"/>
</dbReference>
<organism evidence="4 5">
    <name type="scientific">Chenopodium quinoa</name>
    <name type="common">Quinoa</name>
    <dbReference type="NCBI Taxonomy" id="63459"/>
    <lineage>
        <taxon>Eukaryota</taxon>
        <taxon>Viridiplantae</taxon>
        <taxon>Streptophyta</taxon>
        <taxon>Embryophyta</taxon>
        <taxon>Tracheophyta</taxon>
        <taxon>Spermatophyta</taxon>
        <taxon>Magnoliopsida</taxon>
        <taxon>eudicotyledons</taxon>
        <taxon>Gunneridae</taxon>
        <taxon>Pentapetalae</taxon>
        <taxon>Caryophyllales</taxon>
        <taxon>Chenopodiaceae</taxon>
        <taxon>Chenopodioideae</taxon>
        <taxon>Atripliceae</taxon>
        <taxon>Chenopodium</taxon>
    </lineage>
</organism>
<dbReference type="Pfam" id="PF00646">
    <property type="entry name" value="F-box"/>
    <property type="match status" value="1"/>
</dbReference>
<dbReference type="RefSeq" id="XP_021767062.1">
    <property type="nucleotide sequence ID" value="XM_021911370.1"/>
</dbReference>
<dbReference type="PANTHER" id="PTHR46344">
    <property type="entry name" value="OS02G0202900 PROTEIN"/>
    <property type="match status" value="1"/>
</dbReference>
<accession>A0A803M2V5</accession>
<gene>
    <name evidence="4" type="primary">LOC110731524</name>
</gene>
<keyword evidence="2" id="KW-0677">Repeat</keyword>
<dbReference type="InterPro" id="IPR036047">
    <property type="entry name" value="F-box-like_dom_sf"/>
</dbReference>
<dbReference type="AlphaFoldDB" id="A0A803M2V5"/>
<dbReference type="Gene3D" id="2.120.10.80">
    <property type="entry name" value="Kelch-type beta propeller"/>
    <property type="match status" value="1"/>
</dbReference>
<dbReference type="CDD" id="cd22152">
    <property type="entry name" value="F-box_AtAFR-like"/>
    <property type="match status" value="1"/>
</dbReference>
<sequence length="363" mass="40586">MIMDPSASSFSSYSDTESSHLPLISRLPDDIALFCLARVPRKYHTVLKCVSKRWKDLVCSEEWWDYRQKNNLGESWIYALCRDKSTDQVSCYVLDPSSSRQGCWKSISGIPPRCLKRKGMAFETIGKKLYLLGGCGWSEDATDEVYCYDVAMNTWSEAPSMSTARCYFGCVNMDGKIYSIGGYGLETSDPHSWDTYDPRTNSWDSHSDPNIILDIEDSVVMGGKIYIRSRTSTIPPHVYIAVYDPSSGKWQQTDADMASGWQGPTVVVDDTLYVLDQSLGSKLMMWQKNTREWIPLCRLSPLLPRPPCQMVAIGRKIFIIGKGLSAVVLDIGNVGNADRVIASSSIPNFSCDDDVICCKSVSI</sequence>
<dbReference type="KEGG" id="cqi:110731524"/>
<evidence type="ECO:0000256" key="2">
    <source>
        <dbReference type="ARBA" id="ARBA00022737"/>
    </source>
</evidence>
<reference evidence="4" key="1">
    <citation type="journal article" date="2017" name="Nature">
        <title>The genome of Chenopodium quinoa.</title>
        <authorList>
            <person name="Jarvis D.E."/>
            <person name="Ho Y.S."/>
            <person name="Lightfoot D.J."/>
            <person name="Schmoeckel S.M."/>
            <person name="Li B."/>
            <person name="Borm T.J.A."/>
            <person name="Ohyanagi H."/>
            <person name="Mineta K."/>
            <person name="Michell C.T."/>
            <person name="Saber N."/>
            <person name="Kharbatia N.M."/>
            <person name="Rupper R.R."/>
            <person name="Sharp A.R."/>
            <person name="Dally N."/>
            <person name="Boughton B.A."/>
            <person name="Woo Y.H."/>
            <person name="Gao G."/>
            <person name="Schijlen E.G.W.M."/>
            <person name="Guo X."/>
            <person name="Momin A.A."/>
            <person name="Negrao S."/>
            <person name="Al-Babili S."/>
            <person name="Gehring C."/>
            <person name="Roessner U."/>
            <person name="Jung C."/>
            <person name="Murphy K."/>
            <person name="Arold S.T."/>
            <person name="Gojobori T."/>
            <person name="van der Linden C.G."/>
            <person name="van Loo E.N."/>
            <person name="Jellen E.N."/>
            <person name="Maughan P.J."/>
            <person name="Tester M."/>
        </authorList>
    </citation>
    <scope>NUCLEOTIDE SEQUENCE [LARGE SCALE GENOMIC DNA]</scope>
    <source>
        <strain evidence="4">cv. PI 614886</strain>
    </source>
</reference>
<dbReference type="SMART" id="SM00612">
    <property type="entry name" value="Kelch"/>
    <property type="match status" value="1"/>
</dbReference>
<dbReference type="GeneID" id="110731524"/>
<dbReference type="Pfam" id="PF25210">
    <property type="entry name" value="Kelch_FKB95"/>
    <property type="match status" value="1"/>
</dbReference>
<reference evidence="4" key="2">
    <citation type="submission" date="2021-03" db="UniProtKB">
        <authorList>
            <consortium name="EnsemblPlants"/>
        </authorList>
    </citation>
    <scope>IDENTIFICATION</scope>
</reference>
<dbReference type="SMART" id="SM00256">
    <property type="entry name" value="FBOX"/>
    <property type="match status" value="1"/>
</dbReference>
<dbReference type="InterPro" id="IPR001810">
    <property type="entry name" value="F-box_dom"/>
</dbReference>
<evidence type="ECO:0000313" key="4">
    <source>
        <dbReference type="EnsemblPlants" id="AUR62022553-RA:cds"/>
    </source>
</evidence>
<evidence type="ECO:0000259" key="3">
    <source>
        <dbReference type="SMART" id="SM00256"/>
    </source>
</evidence>
<keyword evidence="5" id="KW-1185">Reference proteome</keyword>
<dbReference type="OMA" id="CYFACEA"/>
<dbReference type="SUPFAM" id="SSF117281">
    <property type="entry name" value="Kelch motif"/>
    <property type="match status" value="1"/>
</dbReference>
<dbReference type="SUPFAM" id="SSF81383">
    <property type="entry name" value="F-box domain"/>
    <property type="match status" value="1"/>
</dbReference>
<dbReference type="InterPro" id="IPR057499">
    <property type="entry name" value="Kelch_FKB95"/>
</dbReference>
<evidence type="ECO:0000313" key="5">
    <source>
        <dbReference type="Proteomes" id="UP000596660"/>
    </source>
</evidence>
<keyword evidence="1" id="KW-0880">Kelch repeat</keyword>
<dbReference type="Gramene" id="AUR62022553-RA">
    <property type="protein sequence ID" value="AUR62022553-RA:cds"/>
    <property type="gene ID" value="AUR62022553"/>
</dbReference>
<dbReference type="OrthoDB" id="68328at2759"/>
<dbReference type="InterPro" id="IPR015915">
    <property type="entry name" value="Kelch-typ_b-propeller"/>
</dbReference>
<name>A0A803M2V5_CHEQI</name>
<dbReference type="RefSeq" id="XP_021767063.1">
    <property type="nucleotide sequence ID" value="XM_021911371.1"/>
</dbReference>
<dbReference type="PANTHER" id="PTHR46344:SF26">
    <property type="entry name" value="F-BOX DOMAIN-CONTAINING PROTEIN"/>
    <property type="match status" value="1"/>
</dbReference>
<dbReference type="EnsemblPlants" id="AUR62022553-RA">
    <property type="protein sequence ID" value="AUR62022553-RA:cds"/>
    <property type="gene ID" value="AUR62022553"/>
</dbReference>
<protein>
    <recommendedName>
        <fullName evidence="3">F-box domain-containing protein</fullName>
    </recommendedName>
</protein>
<evidence type="ECO:0000256" key="1">
    <source>
        <dbReference type="ARBA" id="ARBA00022441"/>
    </source>
</evidence>
<proteinExistence type="predicted"/>
<feature type="domain" description="F-box" evidence="3">
    <location>
        <begin position="27"/>
        <end position="66"/>
    </location>
</feature>